<proteinExistence type="predicted"/>
<evidence type="ECO:0000313" key="1">
    <source>
        <dbReference type="EMBL" id="KAJ8129026.1"/>
    </source>
</evidence>
<dbReference type="Proteomes" id="UP001153332">
    <property type="component" value="Unassembled WGS sequence"/>
</dbReference>
<organism evidence="1 2">
    <name type="scientific">Lasiodiplodia mahajangana</name>
    <dbReference type="NCBI Taxonomy" id="1108764"/>
    <lineage>
        <taxon>Eukaryota</taxon>
        <taxon>Fungi</taxon>
        <taxon>Dikarya</taxon>
        <taxon>Ascomycota</taxon>
        <taxon>Pezizomycotina</taxon>
        <taxon>Dothideomycetes</taxon>
        <taxon>Dothideomycetes incertae sedis</taxon>
        <taxon>Botryosphaeriales</taxon>
        <taxon>Botryosphaeriaceae</taxon>
        <taxon>Lasiodiplodia</taxon>
    </lineage>
</organism>
<name>A0ACC2JNI2_9PEZI</name>
<keyword evidence="2" id="KW-1185">Reference proteome</keyword>
<sequence>MTERPCRIFPGLAQDPRNNTLPWLGESIAASRGRYSPPPAANQHFPKLLRPGASLWSYGVGSIADCERLQLAAHRATPTVKHEQAESKLTHQQCNNNSDASLLSCGRSVPPALSLDFVDETREVINIYETNSQDAGSDIEGEGNETATARTASLSERPNDYSYAASPPAPNLPRSTDSENGDLGQIEWMLNLCFPNKEDPVAYSKATDCIHIQTSPSINPGDGGPNAAVHSSPPKYDGHIGFQALINAGHLLDYGSINSDSPMARDENLLAAIVILRFVEEVDGPFSPADPQSHLTGTRALLAARDRTRQLSKLWTAVFWVALRQEIFMALTHSRSVHPDLLIEDIVSLGGAPGCDCDYANRVIFQAALCVQYCFGEKEQQVFTWEELNDSLDRWYASRPWQFYPMSTDEDEDEFLPEPRFLSDAGVTGSQHYYLARLVLEAHNPTTPKLGPARKMHLEKIDREMKRLVRTICGIAKANPHSAPAHVAASVSIVIAGDRFTEKHEQVILYDILVKTGEELFWPTWSAYGILSSSRSHPPPSPSLRLAMYALHAATSLPAGKEKSPKTSSDIGQRHDLPMLTRPMRPALRNKPTNIRKDNSSLRKSIAHGMVSKRGLPKKPQSTPGNPSQETVVRILPLRSKHYDRAVSWFNRLRTLPLTGCVPHLRSPNAIERHEGLALKYPLGRYRLLSDHMPGQHNLPGVPPLTQHDLRALRRIITRDIAVLYDARIPYESKISVTHLLICRVYSRTLQGVVYKPWINNFDYDMSQDEDVSWPNLKQSVIKSVKAQFSVLEAFIELSNHPQRELPINLEPSAAIKVLNSYRPGLINRNLIIRGVSTYSAALGEHAIEDAVGHLYSLTKRTTLRCNLLAVFTTEERKTIEHVLRLADSAPAAERIRRGKFLAIQALLLAVHAILLVHSHAKAITSIRSENLVVLEDETADMYTGVEQFQLVTNARRRAVDAANAMDAIDVKIGDRLRGFLKRPIGDQRTFDLLKSIDKDLP</sequence>
<reference evidence="1" key="1">
    <citation type="submission" date="2022-12" db="EMBL/GenBank/DDBJ databases">
        <title>Genome Sequence of Lasiodiplodia mahajangana.</title>
        <authorList>
            <person name="Buettner E."/>
        </authorList>
    </citation>
    <scope>NUCLEOTIDE SEQUENCE</scope>
    <source>
        <strain evidence="1">VT137</strain>
    </source>
</reference>
<accession>A0ACC2JNI2</accession>
<dbReference type="EMBL" id="JAPUUL010000888">
    <property type="protein sequence ID" value="KAJ8129026.1"/>
    <property type="molecule type" value="Genomic_DNA"/>
</dbReference>
<evidence type="ECO:0000313" key="2">
    <source>
        <dbReference type="Proteomes" id="UP001153332"/>
    </source>
</evidence>
<gene>
    <name evidence="1" type="ORF">O1611_g4605</name>
</gene>
<protein>
    <submittedName>
        <fullName evidence="1">Uncharacterized protein</fullName>
    </submittedName>
</protein>
<comment type="caution">
    <text evidence="1">The sequence shown here is derived from an EMBL/GenBank/DDBJ whole genome shotgun (WGS) entry which is preliminary data.</text>
</comment>